<dbReference type="SUPFAM" id="SSF53335">
    <property type="entry name" value="S-adenosyl-L-methionine-dependent methyltransferases"/>
    <property type="match status" value="1"/>
</dbReference>
<feature type="domain" description="Methyltransferase type 12" evidence="1">
    <location>
        <begin position="139"/>
        <end position="235"/>
    </location>
</feature>
<keyword evidence="2" id="KW-0489">Methyltransferase</keyword>
<dbReference type="AlphaFoldDB" id="A0A6G6WBV9"/>
<evidence type="ECO:0000313" key="3">
    <source>
        <dbReference type="Proteomes" id="UP000502996"/>
    </source>
</evidence>
<dbReference type="GO" id="GO:0008168">
    <property type="term" value="F:methyltransferase activity"/>
    <property type="evidence" value="ECO:0007669"/>
    <property type="project" value="UniProtKB-KW"/>
</dbReference>
<organism evidence="2 3">
    <name type="scientific">Nocardioides anomalus</name>
    <dbReference type="NCBI Taxonomy" id="2712223"/>
    <lineage>
        <taxon>Bacteria</taxon>
        <taxon>Bacillati</taxon>
        <taxon>Actinomycetota</taxon>
        <taxon>Actinomycetes</taxon>
        <taxon>Propionibacteriales</taxon>
        <taxon>Nocardioidaceae</taxon>
        <taxon>Nocardioides</taxon>
    </lineage>
</organism>
<accession>A0A6G6WBV9</accession>
<dbReference type="RefSeq" id="WP_165231127.1">
    <property type="nucleotide sequence ID" value="NZ_CP049257.1"/>
</dbReference>
<gene>
    <name evidence="2" type="ORF">G5V58_08655</name>
</gene>
<evidence type="ECO:0000259" key="1">
    <source>
        <dbReference type="Pfam" id="PF08242"/>
    </source>
</evidence>
<proteinExistence type="predicted"/>
<dbReference type="Pfam" id="PF08242">
    <property type="entry name" value="Methyltransf_12"/>
    <property type="match status" value="1"/>
</dbReference>
<name>A0A6G6WBV9_9ACTN</name>
<dbReference type="KEGG" id="nano:G5V58_08655"/>
<dbReference type="Proteomes" id="UP000502996">
    <property type="component" value="Chromosome"/>
</dbReference>
<dbReference type="InterPro" id="IPR029063">
    <property type="entry name" value="SAM-dependent_MTases_sf"/>
</dbReference>
<dbReference type="Gene3D" id="3.40.50.150">
    <property type="entry name" value="Vaccinia Virus protein VP39"/>
    <property type="match status" value="1"/>
</dbReference>
<reference evidence="2 3" key="1">
    <citation type="submission" date="2020-02" db="EMBL/GenBank/DDBJ databases">
        <title>Full genome sequence of Nocardioides sp. R-3366.</title>
        <authorList>
            <person name="Im W.-T."/>
        </authorList>
    </citation>
    <scope>NUCLEOTIDE SEQUENCE [LARGE SCALE GENOMIC DNA]</scope>
    <source>
        <strain evidence="2 3">R-3366</strain>
    </source>
</reference>
<dbReference type="EMBL" id="CP049257">
    <property type="protein sequence ID" value="QIG42831.1"/>
    <property type="molecule type" value="Genomic_DNA"/>
</dbReference>
<dbReference type="CDD" id="cd02440">
    <property type="entry name" value="AdoMet_MTases"/>
    <property type="match status" value="1"/>
</dbReference>
<protein>
    <submittedName>
        <fullName evidence="2">Class I SAM-dependent methyltransferase</fullName>
    </submittedName>
</protein>
<evidence type="ECO:0000313" key="2">
    <source>
        <dbReference type="EMBL" id="QIG42831.1"/>
    </source>
</evidence>
<keyword evidence="3" id="KW-1185">Reference proteome</keyword>
<sequence length="299" mass="31938">MIESLRQVQVVGALARLARTGGWADILEGRPLTDELDVADARLLVAAQVLRESAGGRLEPVDLHPWYDDPQILAANLVAELRRALHHGHDEDRLTATDPDQILAMGVASRSVAAILAEGVLPMLPVTRDRLDEGRARFLDVGVGTGAIAQTICETFPGTSAVGLDVSFEALSMAKEHLAESPVGHLIELRQQSVVDLVDEDAYDLAWMPQIFLSRADLEVGLGRVRRALRPGCWLVMPVAASADGCTPLEAAALEHDAVLRGGGPMSVLCAAELLREAGFARVRDMPGVSQSLVMAQAA</sequence>
<dbReference type="GO" id="GO:0032259">
    <property type="term" value="P:methylation"/>
    <property type="evidence" value="ECO:0007669"/>
    <property type="project" value="UniProtKB-KW"/>
</dbReference>
<keyword evidence="2" id="KW-0808">Transferase</keyword>
<dbReference type="InterPro" id="IPR013217">
    <property type="entry name" value="Methyltransf_12"/>
</dbReference>